<organism evidence="2 3">
    <name type="scientific">Obba rivulosa</name>
    <dbReference type="NCBI Taxonomy" id="1052685"/>
    <lineage>
        <taxon>Eukaryota</taxon>
        <taxon>Fungi</taxon>
        <taxon>Dikarya</taxon>
        <taxon>Basidiomycota</taxon>
        <taxon>Agaricomycotina</taxon>
        <taxon>Agaricomycetes</taxon>
        <taxon>Polyporales</taxon>
        <taxon>Gelatoporiaceae</taxon>
        <taxon>Obba</taxon>
    </lineage>
</organism>
<keyword evidence="3" id="KW-1185">Reference proteome</keyword>
<dbReference type="EMBL" id="KV722463">
    <property type="protein sequence ID" value="OCH88075.1"/>
    <property type="molecule type" value="Genomic_DNA"/>
</dbReference>
<evidence type="ECO:0000313" key="2">
    <source>
        <dbReference type="EMBL" id="OCH88075.1"/>
    </source>
</evidence>
<evidence type="ECO:0000313" key="3">
    <source>
        <dbReference type="Proteomes" id="UP000250043"/>
    </source>
</evidence>
<protein>
    <submittedName>
        <fullName evidence="2">Uncharacterized protein</fullName>
    </submittedName>
</protein>
<gene>
    <name evidence="2" type="ORF">OBBRIDRAFT_112812</name>
</gene>
<feature type="compositionally biased region" description="Basic residues" evidence="1">
    <location>
        <begin position="1"/>
        <end position="20"/>
    </location>
</feature>
<accession>A0A8E2DHD7</accession>
<dbReference type="AlphaFoldDB" id="A0A8E2DHD7"/>
<feature type="region of interest" description="Disordered" evidence="1">
    <location>
        <begin position="1"/>
        <end position="66"/>
    </location>
</feature>
<reference evidence="2 3" key="1">
    <citation type="submission" date="2016-07" db="EMBL/GenBank/DDBJ databases">
        <title>Draft genome of the white-rot fungus Obba rivulosa 3A-2.</title>
        <authorList>
            <consortium name="DOE Joint Genome Institute"/>
            <person name="Miettinen O."/>
            <person name="Riley R."/>
            <person name="Acob R."/>
            <person name="Barry K."/>
            <person name="Cullen D."/>
            <person name="De Vries R."/>
            <person name="Hainaut M."/>
            <person name="Hatakka A."/>
            <person name="Henrissat B."/>
            <person name="Hilden K."/>
            <person name="Kuo R."/>
            <person name="Labutti K."/>
            <person name="Lipzen A."/>
            <person name="Makela M.R."/>
            <person name="Sandor L."/>
            <person name="Spatafora J.W."/>
            <person name="Grigoriev I.V."/>
            <person name="Hibbett D.S."/>
        </authorList>
    </citation>
    <scope>NUCLEOTIDE SEQUENCE [LARGE SCALE GENOMIC DNA]</scope>
    <source>
        <strain evidence="2 3">3A-2</strain>
    </source>
</reference>
<sequence length="199" mass="20856">MARSGQKHRARVAFARRSRRPHLEPLAPALGSAITHSKRVPSLPNRVRTPPQIAAPQSPPRAVGTQPSLVRPIARRALRGHCHSFWRGSQARSACLTRESADRRGVSGSVLPAAAPRTTPGLPPRGGEAAHGLPAAQTAVAARVPPAHNLNAITTCARQACAATAREPGTVRQPSVRARPCLSRCAIAPAGNSRAAVAE</sequence>
<name>A0A8E2DHD7_9APHY</name>
<dbReference type="Proteomes" id="UP000250043">
    <property type="component" value="Unassembled WGS sequence"/>
</dbReference>
<evidence type="ECO:0000256" key="1">
    <source>
        <dbReference type="SAM" id="MobiDB-lite"/>
    </source>
</evidence>
<proteinExistence type="predicted"/>